<dbReference type="Proteomes" id="UP000198790">
    <property type="component" value="Unassembled WGS sequence"/>
</dbReference>
<dbReference type="EMBL" id="FOKK01000002">
    <property type="protein sequence ID" value="SFA88500.1"/>
    <property type="molecule type" value="Genomic_DNA"/>
</dbReference>
<reference evidence="1 2" key="1">
    <citation type="submission" date="2016-10" db="EMBL/GenBank/DDBJ databases">
        <authorList>
            <person name="de Groot N.N."/>
        </authorList>
    </citation>
    <scope>NUCLEOTIDE SEQUENCE [LARGE SCALE GENOMIC DNA]</scope>
    <source>
        <strain evidence="1 2">DSM 23399</strain>
    </source>
</reference>
<evidence type="ECO:0000313" key="2">
    <source>
        <dbReference type="Proteomes" id="UP000198790"/>
    </source>
</evidence>
<evidence type="ECO:0008006" key="3">
    <source>
        <dbReference type="Google" id="ProtNLM"/>
    </source>
</evidence>
<evidence type="ECO:0000313" key="1">
    <source>
        <dbReference type="EMBL" id="SFA88500.1"/>
    </source>
</evidence>
<dbReference type="Pfam" id="PF10387">
    <property type="entry name" value="DUF2442"/>
    <property type="match status" value="1"/>
</dbReference>
<dbReference type="RefSeq" id="WP_092894714.1">
    <property type="nucleotide sequence ID" value="NZ_FOKK01000002.1"/>
</dbReference>
<keyword evidence="2" id="KW-1185">Reference proteome</keyword>
<dbReference type="OrthoDB" id="9807561at2"/>
<dbReference type="Gene3D" id="3.30.2020.40">
    <property type="entry name" value="Uncharacterised protein PF10387, DUF2442"/>
    <property type="match status" value="1"/>
</dbReference>
<protein>
    <recommendedName>
        <fullName evidence="3">DUF2442 domain-containing protein</fullName>
    </recommendedName>
</protein>
<proteinExistence type="predicted"/>
<dbReference type="AlphaFoldDB" id="A0A1I0WK30"/>
<dbReference type="InterPro" id="IPR018841">
    <property type="entry name" value="DUF2442"/>
</dbReference>
<sequence>MKVSYHISDISFIEDRMVLSVDEREITVELADISDKLLAASDMERSIYKISPSGYGIHWPLIDEDLSVEKLMKDNQ</sequence>
<accession>A0A1I0WK30</accession>
<name>A0A1I0WK30_9BACT</name>
<gene>
    <name evidence="1" type="ORF">SAMN04489723_102162</name>
</gene>
<dbReference type="STRING" id="237018.SAMN04489723_102162"/>
<organism evidence="1 2">
    <name type="scientific">Algoriphagus aquimarinus</name>
    <dbReference type="NCBI Taxonomy" id="237018"/>
    <lineage>
        <taxon>Bacteria</taxon>
        <taxon>Pseudomonadati</taxon>
        <taxon>Bacteroidota</taxon>
        <taxon>Cytophagia</taxon>
        <taxon>Cytophagales</taxon>
        <taxon>Cyclobacteriaceae</taxon>
        <taxon>Algoriphagus</taxon>
    </lineage>
</organism>